<dbReference type="Proteomes" id="UP000271624">
    <property type="component" value="Unassembled WGS sequence"/>
</dbReference>
<organism evidence="1 2">
    <name type="scientific">Dulcicalothrix desertica PCC 7102</name>
    <dbReference type="NCBI Taxonomy" id="232991"/>
    <lineage>
        <taxon>Bacteria</taxon>
        <taxon>Bacillati</taxon>
        <taxon>Cyanobacteriota</taxon>
        <taxon>Cyanophyceae</taxon>
        <taxon>Nostocales</taxon>
        <taxon>Calotrichaceae</taxon>
        <taxon>Dulcicalothrix</taxon>
    </lineage>
</organism>
<sequence>MDVYFVLNGITFVWNDEKAQNNPGKHDGITFQQAAEVFFDPFLIVVNASRNNEARDAVIGLDTRWNLLYVVHIEREENIIRIISARKATRQERAEYEN</sequence>
<accession>A0A433VG88</accession>
<dbReference type="InterPro" id="IPR007460">
    <property type="entry name" value="BrnT_toxin"/>
</dbReference>
<reference evidence="1" key="2">
    <citation type="journal article" date="2019" name="Genome Biol. Evol.">
        <title>Day and night: Metabolic profiles and evolutionary relationships of six axenic non-marine cyanobacteria.</title>
        <authorList>
            <person name="Will S.E."/>
            <person name="Henke P."/>
            <person name="Boedeker C."/>
            <person name="Huang S."/>
            <person name="Brinkmann H."/>
            <person name="Rohde M."/>
            <person name="Jarek M."/>
            <person name="Friedl T."/>
            <person name="Seufert S."/>
            <person name="Schumacher M."/>
            <person name="Overmann J."/>
            <person name="Neumann-Schaal M."/>
            <person name="Petersen J."/>
        </authorList>
    </citation>
    <scope>NUCLEOTIDE SEQUENCE [LARGE SCALE GENOMIC DNA]</scope>
    <source>
        <strain evidence="1">PCC 7102</strain>
    </source>
</reference>
<dbReference type="OrthoDB" id="428036at2"/>
<dbReference type="InterPro" id="IPR038573">
    <property type="entry name" value="BrnT_sf"/>
</dbReference>
<evidence type="ECO:0000313" key="2">
    <source>
        <dbReference type="Proteomes" id="UP000271624"/>
    </source>
</evidence>
<comment type="caution">
    <text evidence="1">The sequence shown here is derived from an EMBL/GenBank/DDBJ whole genome shotgun (WGS) entry which is preliminary data.</text>
</comment>
<protein>
    <recommendedName>
        <fullName evidence="3">Toxin</fullName>
    </recommendedName>
</protein>
<proteinExistence type="predicted"/>
<evidence type="ECO:0000313" key="1">
    <source>
        <dbReference type="EMBL" id="RUT05108.1"/>
    </source>
</evidence>
<reference evidence="1" key="1">
    <citation type="submission" date="2018-12" db="EMBL/GenBank/DDBJ databases">
        <authorList>
            <person name="Will S."/>
            <person name="Neumann-Schaal M."/>
            <person name="Henke P."/>
        </authorList>
    </citation>
    <scope>NUCLEOTIDE SEQUENCE</scope>
    <source>
        <strain evidence="1">PCC 7102</strain>
    </source>
</reference>
<gene>
    <name evidence="1" type="ORF">DSM106972_039290</name>
</gene>
<dbReference type="Gene3D" id="3.10.450.530">
    <property type="entry name" value="Ribonuclease toxin, BrnT, of type II toxin-antitoxin system"/>
    <property type="match status" value="1"/>
</dbReference>
<evidence type="ECO:0008006" key="3">
    <source>
        <dbReference type="Google" id="ProtNLM"/>
    </source>
</evidence>
<dbReference type="Pfam" id="PF04365">
    <property type="entry name" value="BrnT_toxin"/>
    <property type="match status" value="1"/>
</dbReference>
<keyword evidence="2" id="KW-1185">Reference proteome</keyword>
<dbReference type="RefSeq" id="WP_127082361.1">
    <property type="nucleotide sequence ID" value="NZ_RSCL01000009.1"/>
</dbReference>
<dbReference type="AlphaFoldDB" id="A0A433VG88"/>
<name>A0A433VG88_9CYAN</name>
<dbReference type="EMBL" id="RSCL01000009">
    <property type="protein sequence ID" value="RUT05108.1"/>
    <property type="molecule type" value="Genomic_DNA"/>
</dbReference>